<dbReference type="Proteomes" id="UP000530424">
    <property type="component" value="Unassembled WGS sequence"/>
</dbReference>
<dbReference type="InterPro" id="IPR016162">
    <property type="entry name" value="Ald_DH_N"/>
</dbReference>
<dbReference type="FunFam" id="3.40.309.10:FF:000009">
    <property type="entry name" value="Aldehyde dehydrogenase A"/>
    <property type="match status" value="1"/>
</dbReference>
<evidence type="ECO:0000256" key="2">
    <source>
        <dbReference type="ARBA" id="ARBA00023002"/>
    </source>
</evidence>
<keyword evidence="5" id="KW-1185">Reference proteome</keyword>
<dbReference type="Gene3D" id="3.40.309.10">
    <property type="entry name" value="Aldehyde Dehydrogenase, Chain A, domain 2"/>
    <property type="match status" value="1"/>
</dbReference>
<reference evidence="4 5" key="1">
    <citation type="submission" date="2020-07" db="EMBL/GenBank/DDBJ databases">
        <title>Sequencing the genomes of 1000 actinobacteria strains.</title>
        <authorList>
            <person name="Klenk H.-P."/>
        </authorList>
    </citation>
    <scope>NUCLEOTIDE SEQUENCE [LARGE SCALE GENOMIC DNA]</scope>
    <source>
        <strain evidence="4 5">DSM 103833</strain>
    </source>
</reference>
<dbReference type="EC" id="1.2.1.-" evidence="4"/>
<evidence type="ECO:0000313" key="4">
    <source>
        <dbReference type="EMBL" id="NYJ03347.1"/>
    </source>
</evidence>
<gene>
    <name evidence="4" type="ORF">HNR19_004045</name>
</gene>
<dbReference type="FunFam" id="3.40.605.10:FF:000001">
    <property type="entry name" value="Aldehyde dehydrogenase 1"/>
    <property type="match status" value="1"/>
</dbReference>
<dbReference type="AlphaFoldDB" id="A0A853C7S1"/>
<feature type="domain" description="Aldehyde dehydrogenase" evidence="3">
    <location>
        <begin position="36"/>
        <end position="491"/>
    </location>
</feature>
<dbReference type="SUPFAM" id="SSF53720">
    <property type="entry name" value="ALDH-like"/>
    <property type="match status" value="1"/>
</dbReference>
<dbReference type="InterPro" id="IPR016161">
    <property type="entry name" value="Ald_DH/histidinol_DH"/>
</dbReference>
<dbReference type="Pfam" id="PF00171">
    <property type="entry name" value="Aldedh"/>
    <property type="match status" value="1"/>
</dbReference>
<evidence type="ECO:0000313" key="5">
    <source>
        <dbReference type="Proteomes" id="UP000530424"/>
    </source>
</evidence>
<evidence type="ECO:0000256" key="1">
    <source>
        <dbReference type="ARBA" id="ARBA00009986"/>
    </source>
</evidence>
<evidence type="ECO:0000259" key="3">
    <source>
        <dbReference type="Pfam" id="PF00171"/>
    </source>
</evidence>
<sequence length="496" mass="52693">MNQTDLRQSWIDRAASFVPPSGMWVDGRQLTDSPAPSISVVSPRDGSVLATMPSADEAIVERAVAAARRSFERGHWSGISASERGGVLRRWADLVAARREELALAISLEMGKPVSDALLVEVRAAERTLRWYGEAADKLQDEAPRGLTDALALVTREPVGVVGAITPWNMPVTITSWKLAAALAAGNSVVVKPSELSPLSVLLLTRWGCEAGVPDQVLQVILGAGDVAGAALARSRGVDSLTFTGSTRVGRLLQRYAGESNLKPVWLELGGKTPFVVLADADLEAAADALAWGITFNAGQLCTAASRAIVHRAVYADFRDLVVQRVSARRVGDPLDPTTEIGPLVSEHRREDVLRRVRSAVAAGAVLRSGSESPRPGAGWYVDPSVLVDVDPASPLAQEEVFGPVLAMIPADDADHAVALANDSAYGLGAAVWTRDLTAAHRLARRVRAGTVWVNCFEEGDLSVPFGGRGLSGHGVDKSLHALDKFTALKTTWIAL</sequence>
<name>A0A853C7S1_9ACTN</name>
<dbReference type="InterPro" id="IPR015590">
    <property type="entry name" value="Aldehyde_DH_dom"/>
</dbReference>
<dbReference type="InterPro" id="IPR016163">
    <property type="entry name" value="Ald_DH_C"/>
</dbReference>
<dbReference type="PANTHER" id="PTHR11699">
    <property type="entry name" value="ALDEHYDE DEHYDROGENASE-RELATED"/>
    <property type="match status" value="1"/>
</dbReference>
<keyword evidence="2 4" id="KW-0560">Oxidoreductase</keyword>
<comment type="similarity">
    <text evidence="1">Belongs to the aldehyde dehydrogenase family.</text>
</comment>
<protein>
    <submittedName>
        <fullName evidence="4">Gamma-glutamyl-gamma-aminobutyraldehyde dehydrogenase</fullName>
        <ecNumber evidence="4">1.2.1.-</ecNumber>
    </submittedName>
</protein>
<dbReference type="Gene3D" id="3.40.605.10">
    <property type="entry name" value="Aldehyde Dehydrogenase, Chain A, domain 1"/>
    <property type="match status" value="1"/>
</dbReference>
<dbReference type="GO" id="GO:0016620">
    <property type="term" value="F:oxidoreductase activity, acting on the aldehyde or oxo group of donors, NAD or NADP as acceptor"/>
    <property type="evidence" value="ECO:0007669"/>
    <property type="project" value="InterPro"/>
</dbReference>
<dbReference type="EMBL" id="JACCFP010000001">
    <property type="protein sequence ID" value="NYJ03347.1"/>
    <property type="molecule type" value="Genomic_DNA"/>
</dbReference>
<proteinExistence type="inferred from homology"/>
<organism evidence="4 5">
    <name type="scientific">Nocardioides thalensis</name>
    <dbReference type="NCBI Taxonomy" id="1914755"/>
    <lineage>
        <taxon>Bacteria</taxon>
        <taxon>Bacillati</taxon>
        <taxon>Actinomycetota</taxon>
        <taxon>Actinomycetes</taxon>
        <taxon>Propionibacteriales</taxon>
        <taxon>Nocardioidaceae</taxon>
        <taxon>Nocardioides</taxon>
    </lineage>
</organism>
<comment type="caution">
    <text evidence="4">The sequence shown here is derived from an EMBL/GenBank/DDBJ whole genome shotgun (WGS) entry which is preliminary data.</text>
</comment>
<dbReference type="RefSeq" id="WP_218910335.1">
    <property type="nucleotide sequence ID" value="NZ_JACCFP010000001.1"/>
</dbReference>
<accession>A0A853C7S1</accession>